<evidence type="ECO:0000313" key="2">
    <source>
        <dbReference type="EMBL" id="MED6107156.1"/>
    </source>
</evidence>
<keyword evidence="3" id="KW-1185">Reference proteome</keyword>
<accession>A0ABU6Q6L7</accession>
<organism evidence="2 3">
    <name type="scientific">Stylosanthes scabra</name>
    <dbReference type="NCBI Taxonomy" id="79078"/>
    <lineage>
        <taxon>Eukaryota</taxon>
        <taxon>Viridiplantae</taxon>
        <taxon>Streptophyta</taxon>
        <taxon>Embryophyta</taxon>
        <taxon>Tracheophyta</taxon>
        <taxon>Spermatophyta</taxon>
        <taxon>Magnoliopsida</taxon>
        <taxon>eudicotyledons</taxon>
        <taxon>Gunneridae</taxon>
        <taxon>Pentapetalae</taxon>
        <taxon>rosids</taxon>
        <taxon>fabids</taxon>
        <taxon>Fabales</taxon>
        <taxon>Fabaceae</taxon>
        <taxon>Papilionoideae</taxon>
        <taxon>50 kb inversion clade</taxon>
        <taxon>dalbergioids sensu lato</taxon>
        <taxon>Dalbergieae</taxon>
        <taxon>Pterocarpus clade</taxon>
        <taxon>Stylosanthes</taxon>
    </lineage>
</organism>
<feature type="region of interest" description="Disordered" evidence="1">
    <location>
        <begin position="1"/>
        <end position="30"/>
    </location>
</feature>
<comment type="caution">
    <text evidence="2">The sequence shown here is derived from an EMBL/GenBank/DDBJ whole genome shotgun (WGS) entry which is preliminary data.</text>
</comment>
<gene>
    <name evidence="2" type="ORF">PIB30_011424</name>
</gene>
<evidence type="ECO:0000313" key="3">
    <source>
        <dbReference type="Proteomes" id="UP001341840"/>
    </source>
</evidence>
<name>A0ABU6Q6L7_9FABA</name>
<sequence length="79" mass="8994">MLGSSSLAFGSYSRSRSHGSFARSRNRARSGKVPWWCNCGMRLVLCCSRKVQRDPSLDAKIIMWLEVWNGDHFVDGLQM</sequence>
<proteinExistence type="predicted"/>
<evidence type="ECO:0000256" key="1">
    <source>
        <dbReference type="SAM" id="MobiDB-lite"/>
    </source>
</evidence>
<dbReference type="EMBL" id="JASCZI010000028">
    <property type="protein sequence ID" value="MED6107156.1"/>
    <property type="molecule type" value="Genomic_DNA"/>
</dbReference>
<reference evidence="2 3" key="1">
    <citation type="journal article" date="2023" name="Plants (Basel)">
        <title>Bridging the Gap: Combining Genomics and Transcriptomics Approaches to Understand Stylosanthes scabra, an Orphan Legume from the Brazilian Caatinga.</title>
        <authorList>
            <person name="Ferreira-Neto J.R.C."/>
            <person name="da Silva M.D."/>
            <person name="Binneck E."/>
            <person name="de Melo N.F."/>
            <person name="da Silva R.H."/>
            <person name="de Melo A.L.T.M."/>
            <person name="Pandolfi V."/>
            <person name="Bustamante F.O."/>
            <person name="Brasileiro-Vidal A.C."/>
            <person name="Benko-Iseppon A.M."/>
        </authorList>
    </citation>
    <scope>NUCLEOTIDE SEQUENCE [LARGE SCALE GENOMIC DNA]</scope>
    <source>
        <tissue evidence="2">Leaves</tissue>
    </source>
</reference>
<dbReference type="Proteomes" id="UP001341840">
    <property type="component" value="Unassembled WGS sequence"/>
</dbReference>
<protein>
    <submittedName>
        <fullName evidence="2">Uncharacterized protein</fullName>
    </submittedName>
</protein>
<feature type="compositionally biased region" description="Polar residues" evidence="1">
    <location>
        <begin position="1"/>
        <end position="14"/>
    </location>
</feature>